<evidence type="ECO:0000256" key="5">
    <source>
        <dbReference type="ARBA" id="ARBA00023306"/>
    </source>
</evidence>
<dbReference type="FunCoup" id="W2RQ78">
    <property type="interactions" value="1047"/>
</dbReference>
<dbReference type="PANTHER" id="PTHR10763:SF26">
    <property type="entry name" value="CELL DIVISION CONTROL PROTEIN 6 HOMOLOG"/>
    <property type="match status" value="1"/>
</dbReference>
<evidence type="ECO:0000256" key="4">
    <source>
        <dbReference type="ARBA" id="ARBA00023242"/>
    </source>
</evidence>
<organism evidence="9 10">
    <name type="scientific">Cyphellophora europaea (strain CBS 101466)</name>
    <name type="common">Phialophora europaea</name>
    <dbReference type="NCBI Taxonomy" id="1220924"/>
    <lineage>
        <taxon>Eukaryota</taxon>
        <taxon>Fungi</taxon>
        <taxon>Dikarya</taxon>
        <taxon>Ascomycota</taxon>
        <taxon>Pezizomycotina</taxon>
        <taxon>Eurotiomycetes</taxon>
        <taxon>Chaetothyriomycetidae</taxon>
        <taxon>Chaetothyriales</taxon>
        <taxon>Cyphellophoraceae</taxon>
        <taxon>Cyphellophora</taxon>
    </lineage>
</organism>
<evidence type="ECO:0000256" key="6">
    <source>
        <dbReference type="PIRNR" id="PIRNR001767"/>
    </source>
</evidence>
<dbReference type="GO" id="GO:0003688">
    <property type="term" value="F:DNA replication origin binding"/>
    <property type="evidence" value="ECO:0007669"/>
    <property type="project" value="TreeGrafter"/>
</dbReference>
<name>W2RQ78_CYPE1</name>
<dbReference type="InterPro" id="IPR027417">
    <property type="entry name" value="P-loop_NTPase"/>
</dbReference>
<dbReference type="PANTHER" id="PTHR10763">
    <property type="entry name" value="CELL DIVISION CONTROL PROTEIN 6-RELATED"/>
    <property type="match status" value="1"/>
</dbReference>
<dbReference type="GeneID" id="19974008"/>
<dbReference type="InterPro" id="IPR015163">
    <property type="entry name" value="Cdc6_C"/>
</dbReference>
<feature type="region of interest" description="Disordered" evidence="7">
    <location>
        <begin position="1"/>
        <end position="57"/>
    </location>
</feature>
<dbReference type="SMART" id="SM00382">
    <property type="entry name" value="AAA"/>
    <property type="match status" value="1"/>
</dbReference>
<dbReference type="Gene3D" id="1.10.10.10">
    <property type="entry name" value="Winged helix-like DNA-binding domain superfamily/Winged helix DNA-binding domain"/>
    <property type="match status" value="1"/>
</dbReference>
<keyword evidence="2" id="KW-0132">Cell division</keyword>
<dbReference type="PIRSF" id="PIRSF001767">
    <property type="entry name" value="Cdc6"/>
    <property type="match status" value="1"/>
</dbReference>
<feature type="region of interest" description="Disordered" evidence="7">
    <location>
        <begin position="77"/>
        <end position="100"/>
    </location>
</feature>
<dbReference type="InterPro" id="IPR003593">
    <property type="entry name" value="AAA+_ATPase"/>
</dbReference>
<dbReference type="Pfam" id="PF22606">
    <property type="entry name" value="Cdc6-ORC-like_ATPase_lid"/>
    <property type="match status" value="1"/>
</dbReference>
<evidence type="ECO:0000313" key="10">
    <source>
        <dbReference type="Proteomes" id="UP000030752"/>
    </source>
</evidence>
<dbReference type="STRING" id="1220924.W2RQ78"/>
<dbReference type="HOGENOM" id="CLU_012774_2_0_1"/>
<dbReference type="GO" id="GO:0005634">
    <property type="term" value="C:nucleus"/>
    <property type="evidence" value="ECO:0007669"/>
    <property type="project" value="UniProtKB-SubCell"/>
</dbReference>
<dbReference type="InterPro" id="IPR050311">
    <property type="entry name" value="ORC1/CDC6"/>
</dbReference>
<dbReference type="OrthoDB" id="1926878at2759"/>
<dbReference type="eggNOG" id="KOG2227">
    <property type="taxonomic scope" value="Eukaryota"/>
</dbReference>
<dbReference type="InParanoid" id="W2RQ78"/>
<keyword evidence="5" id="KW-0131">Cell cycle</keyword>
<keyword evidence="10" id="KW-1185">Reference proteome</keyword>
<keyword evidence="4" id="KW-0539">Nucleus</keyword>
<dbReference type="InterPro" id="IPR054425">
    <property type="entry name" value="Cdc6_ORC1-like_ATPase_lid"/>
</dbReference>
<dbReference type="VEuPathDB" id="FungiDB:HMPREF1541_06669"/>
<dbReference type="RefSeq" id="XP_008719221.1">
    <property type="nucleotide sequence ID" value="XM_008720999.1"/>
</dbReference>
<dbReference type="GO" id="GO:0006270">
    <property type="term" value="P:DNA replication initiation"/>
    <property type="evidence" value="ECO:0007669"/>
    <property type="project" value="UniProtKB-UniRule"/>
</dbReference>
<evidence type="ECO:0000256" key="1">
    <source>
        <dbReference type="ARBA" id="ARBA00004123"/>
    </source>
</evidence>
<dbReference type="Proteomes" id="UP000030752">
    <property type="component" value="Unassembled WGS sequence"/>
</dbReference>
<dbReference type="AlphaFoldDB" id="W2RQ78"/>
<dbReference type="InterPro" id="IPR041664">
    <property type="entry name" value="AAA_16"/>
</dbReference>
<dbReference type="Gene3D" id="3.40.50.300">
    <property type="entry name" value="P-loop containing nucleotide triphosphate hydrolases"/>
    <property type="match status" value="1"/>
</dbReference>
<evidence type="ECO:0000259" key="8">
    <source>
        <dbReference type="SMART" id="SM00382"/>
    </source>
</evidence>
<feature type="domain" description="AAA+ ATPase" evidence="8">
    <location>
        <begin position="181"/>
        <end position="322"/>
    </location>
</feature>
<dbReference type="GO" id="GO:0033314">
    <property type="term" value="P:mitotic DNA replication checkpoint signaling"/>
    <property type="evidence" value="ECO:0007669"/>
    <property type="project" value="TreeGrafter"/>
</dbReference>
<dbReference type="Gene3D" id="1.10.8.60">
    <property type="match status" value="1"/>
</dbReference>
<dbReference type="Pfam" id="PF09079">
    <property type="entry name" value="WHD_Cdc6"/>
    <property type="match status" value="1"/>
</dbReference>
<evidence type="ECO:0000256" key="7">
    <source>
        <dbReference type="SAM" id="MobiDB-lite"/>
    </source>
</evidence>
<dbReference type="CDD" id="cd00009">
    <property type="entry name" value="AAA"/>
    <property type="match status" value="1"/>
</dbReference>
<dbReference type="EMBL" id="KB822722">
    <property type="protein sequence ID" value="ETN38632.1"/>
    <property type="molecule type" value="Genomic_DNA"/>
</dbReference>
<evidence type="ECO:0000313" key="9">
    <source>
        <dbReference type="EMBL" id="ETN38632.1"/>
    </source>
</evidence>
<dbReference type="InterPro" id="IPR036388">
    <property type="entry name" value="WH-like_DNA-bd_sf"/>
</dbReference>
<protein>
    <recommendedName>
        <fullName evidence="6">Cell division control protein</fullName>
    </recommendedName>
</protein>
<reference evidence="9 10" key="1">
    <citation type="submission" date="2013-03" db="EMBL/GenBank/DDBJ databases">
        <title>The Genome Sequence of Phialophora europaea CBS 101466.</title>
        <authorList>
            <consortium name="The Broad Institute Genomics Platform"/>
            <person name="Cuomo C."/>
            <person name="de Hoog S."/>
            <person name="Gorbushina A."/>
            <person name="Walker B."/>
            <person name="Young S.K."/>
            <person name="Zeng Q."/>
            <person name="Gargeya S."/>
            <person name="Fitzgerald M."/>
            <person name="Haas B."/>
            <person name="Abouelleil A."/>
            <person name="Allen A.W."/>
            <person name="Alvarado L."/>
            <person name="Arachchi H.M."/>
            <person name="Berlin A.M."/>
            <person name="Chapman S.B."/>
            <person name="Gainer-Dewar J."/>
            <person name="Goldberg J."/>
            <person name="Griggs A."/>
            <person name="Gujja S."/>
            <person name="Hansen M."/>
            <person name="Howarth C."/>
            <person name="Imamovic A."/>
            <person name="Ireland A."/>
            <person name="Larimer J."/>
            <person name="McCowan C."/>
            <person name="Murphy C."/>
            <person name="Pearson M."/>
            <person name="Poon T.W."/>
            <person name="Priest M."/>
            <person name="Roberts A."/>
            <person name="Saif S."/>
            <person name="Shea T."/>
            <person name="Sisk P."/>
            <person name="Sykes S."/>
            <person name="Wortman J."/>
            <person name="Nusbaum C."/>
            <person name="Birren B."/>
        </authorList>
    </citation>
    <scope>NUCLEOTIDE SEQUENCE [LARGE SCALE GENOMIC DNA]</scope>
    <source>
        <strain evidence="9 10">CBS 101466</strain>
    </source>
</reference>
<dbReference type="SUPFAM" id="SSF52540">
    <property type="entry name" value="P-loop containing nucleoside triphosphate hydrolases"/>
    <property type="match status" value="1"/>
</dbReference>
<comment type="similarity">
    <text evidence="6">Belongs to the CDC6/cdc18 family.</text>
</comment>
<accession>W2RQ78</accession>
<comment type="subcellular location">
    <subcellularLocation>
        <location evidence="1">Nucleus</location>
    </subcellularLocation>
</comment>
<keyword evidence="3" id="KW-0235">DNA replication</keyword>
<dbReference type="GO" id="GO:0051301">
    <property type="term" value="P:cell division"/>
    <property type="evidence" value="ECO:0007669"/>
    <property type="project" value="UniProtKB-UniRule"/>
</dbReference>
<gene>
    <name evidence="9" type="ORF">HMPREF1541_06669</name>
</gene>
<dbReference type="InterPro" id="IPR016314">
    <property type="entry name" value="Cdc6/18"/>
</dbReference>
<sequence length="608" mass="66468">MPSVLGKRMRQTLNAQENIPSTPSKRRQTRRAAPQIYEDTAEPEQVSTRRSVRDGTETTKCIVQDLKEQNEAAADDLVSPPISEHARKENVPPSSSTPTALRFKDALARSLPSTPRHRVRLGGKLLTPRSQRSVEKNRPYSVYAAARQLFTQASSPTRIIGRDEERAQLQSFISAGVKTGKGGCLYVSGPPGTGKSALVQEVFEGFRETDGLKISIVNCVTCRTTSEVTSQLSQDLGVPLDNGKTVKDAMGKLFTSKKSKSLYLVLMDEIDSLLDGDCNLLYDMFELAMHRSSSLLLIGIANALDLTDRFMPRLKSRNLKPSLLPFLPYAASDMSNIITQKLRSLLDTQFEVVPNFVPVIHPTAIKLIGSKIAAQTGDLRKAFNLARRTIDQIEKEALQQSADQGVGTPTKEPLGELSNVSHNVVATPPSSSPLKPDTPAITRLTAETAPQASIKHVAKLASSIFNNGTVSRLGGLNLQQKAVLCSLVAAERRQDSRDPFKTPSKSSKKVPSVKDLFEKYGRLCQRDDGLLPVLKNTEFRDVVTSLETLGLAHEAFGRSSSMLTPGKTPARTGRSIDERQFVSAVSESEVRQSLMGPGAELLQRLLNE</sequence>
<dbReference type="Pfam" id="PF13191">
    <property type="entry name" value="AAA_16"/>
    <property type="match status" value="1"/>
</dbReference>
<evidence type="ECO:0000256" key="2">
    <source>
        <dbReference type="ARBA" id="ARBA00022618"/>
    </source>
</evidence>
<proteinExistence type="inferred from homology"/>
<feature type="compositionally biased region" description="Polar residues" evidence="7">
    <location>
        <begin position="11"/>
        <end position="23"/>
    </location>
</feature>
<evidence type="ECO:0000256" key="3">
    <source>
        <dbReference type="ARBA" id="ARBA00022705"/>
    </source>
</evidence>